<evidence type="ECO:0000256" key="10">
    <source>
        <dbReference type="ARBA" id="ARBA00023242"/>
    </source>
</evidence>
<dbReference type="SUPFAM" id="SSF47370">
    <property type="entry name" value="Bromodomain"/>
    <property type="match status" value="1"/>
</dbReference>
<dbReference type="GeneID" id="122892406"/>
<feature type="compositionally biased region" description="Basic residues" evidence="14">
    <location>
        <begin position="88"/>
        <end position="101"/>
    </location>
</feature>
<accession>A0A8C7AFK3</accession>
<dbReference type="AlphaFoldDB" id="A0A8C7AFK3"/>
<dbReference type="CDD" id="cd20157">
    <property type="entry name" value="PWWP_BRPF2"/>
    <property type="match status" value="1"/>
</dbReference>
<dbReference type="CTD" id="23774"/>
<gene>
    <name evidence="19" type="primary">BRD1</name>
</gene>
<feature type="region of interest" description="Disordered" evidence="14">
    <location>
        <begin position="72"/>
        <end position="113"/>
    </location>
</feature>
<feature type="coiled-coil region" evidence="13">
    <location>
        <begin position="515"/>
        <end position="558"/>
    </location>
</feature>
<reference evidence="19" key="2">
    <citation type="submission" date="2025-09" db="UniProtKB">
        <authorList>
            <consortium name="Ensembl"/>
        </authorList>
    </citation>
    <scope>IDENTIFICATION</scope>
</reference>
<dbReference type="InterPro" id="IPR050701">
    <property type="entry name" value="Histone_Mod_Regulator"/>
</dbReference>
<keyword evidence="13" id="KW-0175">Coiled coil</keyword>
<dbReference type="PROSITE" id="PS51805">
    <property type="entry name" value="EPHD"/>
    <property type="match status" value="1"/>
</dbReference>
<dbReference type="Gene3D" id="2.30.30.140">
    <property type="match status" value="1"/>
</dbReference>
<dbReference type="PROSITE" id="PS01359">
    <property type="entry name" value="ZF_PHD_1"/>
    <property type="match status" value="1"/>
</dbReference>
<name>A0A8C7AFK3_NEOVI</name>
<feature type="compositionally biased region" description="Basic residues" evidence="14">
    <location>
        <begin position="1"/>
        <end position="12"/>
    </location>
</feature>
<keyword evidence="10" id="KW-0539">Nucleus</keyword>
<feature type="region of interest" description="Disordered" evidence="14">
    <location>
        <begin position="1"/>
        <end position="27"/>
    </location>
</feature>
<keyword evidence="20" id="KW-1185">Reference proteome</keyword>
<dbReference type="Pfam" id="PF00855">
    <property type="entry name" value="PWWP"/>
    <property type="match status" value="1"/>
</dbReference>
<evidence type="ECO:0000256" key="5">
    <source>
        <dbReference type="ARBA" id="ARBA00022771"/>
    </source>
</evidence>
<dbReference type="InterPro" id="IPR000313">
    <property type="entry name" value="PWWP_dom"/>
</dbReference>
<dbReference type="InterPro" id="IPR019787">
    <property type="entry name" value="Znf_PHD-finger"/>
</dbReference>
<dbReference type="CDD" id="cd05512">
    <property type="entry name" value="Bromo_brd1_like"/>
    <property type="match status" value="1"/>
</dbReference>
<dbReference type="Proteomes" id="UP000694425">
    <property type="component" value="Unplaced"/>
</dbReference>
<dbReference type="InterPro" id="IPR018359">
    <property type="entry name" value="Bromodomain_CS"/>
</dbReference>
<dbReference type="PANTHER" id="PTHR13793:SF17">
    <property type="entry name" value="BROMODOMAIN-CONTAINING PROTEIN 1"/>
    <property type="match status" value="1"/>
</dbReference>
<dbReference type="CDD" id="cd15677">
    <property type="entry name" value="PHD_BRPF2"/>
    <property type="match status" value="1"/>
</dbReference>
<keyword evidence="5 12" id="KW-0863">Zinc-finger</keyword>
<dbReference type="GeneTree" id="ENSGT00940000157236"/>
<dbReference type="SUPFAM" id="SSF63748">
    <property type="entry name" value="Tudor/PWWP/MBT"/>
    <property type="match status" value="1"/>
</dbReference>
<dbReference type="Gene3D" id="3.30.40.10">
    <property type="entry name" value="Zinc/RING finger domain, C3HC4 (zinc finger)"/>
    <property type="match status" value="2"/>
</dbReference>
<dbReference type="Gene3D" id="1.20.920.10">
    <property type="entry name" value="Bromodomain-like"/>
    <property type="match status" value="1"/>
</dbReference>
<evidence type="ECO:0000256" key="8">
    <source>
        <dbReference type="ARBA" id="ARBA00022990"/>
    </source>
</evidence>
<dbReference type="PROSITE" id="PS00633">
    <property type="entry name" value="BROMODOMAIN_1"/>
    <property type="match status" value="1"/>
</dbReference>
<dbReference type="InterPro" id="IPR013083">
    <property type="entry name" value="Znf_RING/FYVE/PHD"/>
</dbReference>
<dbReference type="GO" id="GO:0006357">
    <property type="term" value="P:regulation of transcription by RNA polymerase II"/>
    <property type="evidence" value="ECO:0007669"/>
    <property type="project" value="TreeGrafter"/>
</dbReference>
<evidence type="ECO:0000256" key="3">
    <source>
        <dbReference type="ARBA" id="ARBA00022723"/>
    </source>
</evidence>
<sequence length="1023" mass="115363">MRRKGRCHRGAAARHPSSPCGTKHSPTRETLTYAQAQRMVEIEIEGRLHRISIFDPLEVILEDDLTAQELSECNSNKENSERPPACARSKRHRNHRVKKKHEALPSAHGPLASAGALPEPKVRIVEYSPPSAPRRPPVYYKFIEKSAEELDNEVEYDMDEEDYAWLEIVNEKRKGDCVSAVSQSVFEFLMDRFEKESYCENQKQGEQQSLIDEDAVCCICMDGECQNSNAILFCDLCNLAVHQECYGVPYIPEGQWLCRHCLQSRARPADCVLCPNKGGAFKKTDDDRWGHVVCALWIPEVGFANTVFIEPIDGVRNIPPARWKLTCYLCKQKGVGACIQCHKANCYTAFHVTCAQRAGLYMKMEPVKELSGGATTFSVRKTAYCDVHTPPGCTRRPLNIYGDVEMKNGVCRKESSVKAVRSTSKVRKKAKKAKKTLSEPCAALPPVCAPYIPPQRLNRIANQVAVQRKKQFVERAHSYWLLKRLSRNGAPLLRRLQSCLQSQRSTQQRENDEEIQAAKEKLKYWQRLRHDLERARLLIELLRKREKLKREQVKVEQTALELRLTPLTVLLRSVLDQLQDKDPARIFAQPVSLKEVPDYLDHIKHPMDFATMRKRLEAQGYRHLTEFEEDFNLIVDNCMKYNAKDTVFYRAAVRLRDQGGVVLRQARRQADSIGFEEASGMHLPERPAAAPRRPFSWDDVDRLLNPANRAHMVLEEQLRELLDKLDLTCAMKSSGSRSKRAKLLKKEIAVLRNKLSQQHSQPPPAESGIGSFEEEGAQLGQETGEEGLTNGFGGAQSAQEPGGAPGRRAAPRRRCASESSIASSSSPLCDASFSAPRCGRGKPALVRRHTLEDRSELISCIENGNYAKAARIAAEVGQNSMWISTDAAASVLEPLKVVWAKCSGYPSYPALIIDPKMPRVPGHHNGVTIPAPPLDVLKIGEHMQTKADEKLFLVLFFDNKRSWQWLPKSKMVPLGMDETIDKLKMMEGRNSSIRKAVRVAFDRAMSHLSRVHGEPTSDLSDID</sequence>
<dbReference type="RefSeq" id="XP_044084800.1">
    <property type="nucleotide sequence ID" value="XM_044228865.1"/>
</dbReference>
<dbReference type="SMART" id="SM00249">
    <property type="entry name" value="PHD"/>
    <property type="match status" value="2"/>
</dbReference>
<dbReference type="Pfam" id="PF10513">
    <property type="entry name" value="EPL1"/>
    <property type="match status" value="1"/>
</dbReference>
<dbReference type="SUPFAM" id="SSF57903">
    <property type="entry name" value="FYVE/PHD zinc finger"/>
    <property type="match status" value="1"/>
</dbReference>
<comment type="subcellular location">
    <subcellularLocation>
        <location evidence="1">Nucleus</location>
    </subcellularLocation>
</comment>
<keyword evidence="4" id="KW-0677">Repeat</keyword>
<evidence type="ECO:0000313" key="20">
    <source>
        <dbReference type="Proteomes" id="UP000694425"/>
    </source>
</evidence>
<dbReference type="InterPro" id="IPR011011">
    <property type="entry name" value="Znf_FYVE_PHD"/>
</dbReference>
<dbReference type="InterPro" id="IPR001487">
    <property type="entry name" value="Bromodomain"/>
</dbReference>
<dbReference type="FunFam" id="1.20.920.10:FF:000007">
    <property type="entry name" value="Bromodomain-containing protein 1"/>
    <property type="match status" value="1"/>
</dbReference>
<evidence type="ECO:0000256" key="9">
    <source>
        <dbReference type="ARBA" id="ARBA00023117"/>
    </source>
</evidence>
<feature type="domain" description="PHD-type" evidence="18">
    <location>
        <begin position="268"/>
        <end position="389"/>
    </location>
</feature>
<protein>
    <submittedName>
        <fullName evidence="19">Bromodomain containing 1</fullName>
    </submittedName>
</protein>
<evidence type="ECO:0000256" key="11">
    <source>
        <dbReference type="PROSITE-ProRule" id="PRU00035"/>
    </source>
</evidence>
<keyword evidence="2" id="KW-0597">Phosphoprotein</keyword>
<dbReference type="PROSITE" id="PS50014">
    <property type="entry name" value="BROMODOMAIN_2"/>
    <property type="match status" value="1"/>
</dbReference>
<dbReference type="InterPro" id="IPR036427">
    <property type="entry name" value="Bromodomain-like_sf"/>
</dbReference>
<dbReference type="Ensembl" id="ENSNVIT00000005610.1">
    <property type="protein sequence ID" value="ENSNVIP00000004751.1"/>
    <property type="gene ID" value="ENSNVIG00000003787.1"/>
</dbReference>
<organism evidence="19 20">
    <name type="scientific">Neovison vison</name>
    <name type="common">American mink</name>
    <name type="synonym">Mustela vison</name>
    <dbReference type="NCBI Taxonomy" id="452646"/>
    <lineage>
        <taxon>Eukaryota</taxon>
        <taxon>Metazoa</taxon>
        <taxon>Chordata</taxon>
        <taxon>Craniata</taxon>
        <taxon>Vertebrata</taxon>
        <taxon>Euteleostomi</taxon>
        <taxon>Mammalia</taxon>
        <taxon>Eutheria</taxon>
        <taxon>Laurasiatheria</taxon>
        <taxon>Carnivora</taxon>
        <taxon>Caniformia</taxon>
        <taxon>Musteloidea</taxon>
        <taxon>Mustelidae</taxon>
        <taxon>Mustelinae</taxon>
        <taxon>Neogale</taxon>
    </lineage>
</organism>
<evidence type="ECO:0000256" key="4">
    <source>
        <dbReference type="ARBA" id="ARBA00022737"/>
    </source>
</evidence>
<evidence type="ECO:0000256" key="13">
    <source>
        <dbReference type="SAM" id="Coils"/>
    </source>
</evidence>
<keyword evidence="6" id="KW-0862">Zinc</keyword>
<dbReference type="Pfam" id="PF13832">
    <property type="entry name" value="zf-HC5HC2H_2"/>
    <property type="match status" value="1"/>
</dbReference>
<keyword evidence="3" id="KW-0479">Metal-binding</keyword>
<evidence type="ECO:0000256" key="1">
    <source>
        <dbReference type="ARBA" id="ARBA00004123"/>
    </source>
</evidence>
<dbReference type="GO" id="GO:0005634">
    <property type="term" value="C:nucleus"/>
    <property type="evidence" value="ECO:0007669"/>
    <property type="project" value="UniProtKB-SubCell"/>
</dbReference>
<dbReference type="InterPro" id="IPR042009">
    <property type="entry name" value="BRPF2_PHD"/>
</dbReference>
<feature type="region of interest" description="Disordered" evidence="14">
    <location>
        <begin position="783"/>
        <end position="830"/>
    </location>
</feature>
<evidence type="ECO:0000256" key="2">
    <source>
        <dbReference type="ARBA" id="ARBA00022553"/>
    </source>
</evidence>
<dbReference type="Pfam" id="PF13831">
    <property type="entry name" value="PHD_2"/>
    <property type="match status" value="1"/>
</dbReference>
<evidence type="ECO:0000259" key="17">
    <source>
        <dbReference type="PROSITE" id="PS50812"/>
    </source>
</evidence>
<dbReference type="PRINTS" id="PR00503">
    <property type="entry name" value="BROMODOMAIN"/>
</dbReference>
<dbReference type="PANTHER" id="PTHR13793">
    <property type="entry name" value="PHD FINGER PROTEINS"/>
    <property type="match status" value="1"/>
</dbReference>
<evidence type="ECO:0000256" key="6">
    <source>
        <dbReference type="ARBA" id="ARBA00022833"/>
    </source>
</evidence>
<dbReference type="InterPro" id="IPR019786">
    <property type="entry name" value="Zinc_finger_PHD-type_CS"/>
</dbReference>
<evidence type="ECO:0000256" key="12">
    <source>
        <dbReference type="PROSITE-ProRule" id="PRU00146"/>
    </source>
</evidence>
<dbReference type="PROSITE" id="PS50016">
    <property type="entry name" value="ZF_PHD_2"/>
    <property type="match status" value="1"/>
</dbReference>
<evidence type="ECO:0000313" key="19">
    <source>
        <dbReference type="Ensembl" id="ENSNVIP00000004751.1"/>
    </source>
</evidence>
<dbReference type="FunFam" id="3.30.40.10:FF:000008">
    <property type="entry name" value="Bromodomain containing 1, isoform CRA_a"/>
    <property type="match status" value="1"/>
</dbReference>
<evidence type="ECO:0000256" key="7">
    <source>
        <dbReference type="ARBA" id="ARBA00022853"/>
    </source>
</evidence>
<feature type="domain" description="PHD-type" evidence="16">
    <location>
        <begin position="214"/>
        <end position="264"/>
    </location>
</feature>
<dbReference type="InterPro" id="IPR001965">
    <property type="entry name" value="Znf_PHD"/>
</dbReference>
<dbReference type="GO" id="GO:0006325">
    <property type="term" value="P:chromatin organization"/>
    <property type="evidence" value="ECO:0007669"/>
    <property type="project" value="UniProtKB-KW"/>
</dbReference>
<evidence type="ECO:0000259" key="15">
    <source>
        <dbReference type="PROSITE" id="PS50014"/>
    </source>
</evidence>
<dbReference type="SMART" id="SM00297">
    <property type="entry name" value="BROMO"/>
    <property type="match status" value="1"/>
</dbReference>
<dbReference type="Pfam" id="PF00439">
    <property type="entry name" value="Bromodomain"/>
    <property type="match status" value="1"/>
</dbReference>
<reference evidence="19" key="1">
    <citation type="submission" date="2025-08" db="UniProtKB">
        <authorList>
            <consortium name="Ensembl"/>
        </authorList>
    </citation>
    <scope>IDENTIFICATION</scope>
</reference>
<evidence type="ECO:0000259" key="18">
    <source>
        <dbReference type="PROSITE" id="PS51805"/>
    </source>
</evidence>
<dbReference type="InterPro" id="IPR034732">
    <property type="entry name" value="EPHD"/>
</dbReference>
<feature type="compositionally biased region" description="Low complexity" evidence="14">
    <location>
        <begin position="817"/>
        <end position="830"/>
    </location>
</feature>
<feature type="domain" description="Bromo" evidence="15">
    <location>
        <begin position="579"/>
        <end position="649"/>
    </location>
</feature>
<dbReference type="PROSITE" id="PS50812">
    <property type="entry name" value="PWWP"/>
    <property type="match status" value="1"/>
</dbReference>
<dbReference type="GO" id="GO:0008270">
    <property type="term" value="F:zinc ion binding"/>
    <property type="evidence" value="ECO:0007669"/>
    <property type="project" value="UniProtKB-KW"/>
</dbReference>
<dbReference type="FunFam" id="2.30.30.140:FF:000008">
    <property type="entry name" value="Bromodomain containing 1, isoform CRA_b"/>
    <property type="match status" value="1"/>
</dbReference>
<feature type="domain" description="PWWP" evidence="17">
    <location>
        <begin position="894"/>
        <end position="977"/>
    </location>
</feature>
<proteinExistence type="predicted"/>
<dbReference type="SMART" id="SM00293">
    <property type="entry name" value="PWWP"/>
    <property type="match status" value="1"/>
</dbReference>
<keyword evidence="7" id="KW-0156">Chromatin regulator</keyword>
<evidence type="ECO:0000256" key="14">
    <source>
        <dbReference type="SAM" id="MobiDB-lite"/>
    </source>
</evidence>
<evidence type="ECO:0000259" key="16">
    <source>
        <dbReference type="PROSITE" id="PS50016"/>
    </source>
</evidence>
<dbReference type="InterPro" id="IPR019542">
    <property type="entry name" value="Enhancer_polycomb-like_N"/>
</dbReference>
<keyword evidence="8" id="KW-0007">Acetylation</keyword>
<dbReference type="FunFam" id="3.30.40.10:FF:000007">
    <property type="entry name" value="Bromodomain containing 1, isoform CRA_b"/>
    <property type="match status" value="1"/>
</dbReference>
<keyword evidence="9 11" id="KW-0103">Bromodomain</keyword>